<organism evidence="1 2">
    <name type="scientific">Elstera cyanobacteriorum</name>
    <dbReference type="NCBI Taxonomy" id="2022747"/>
    <lineage>
        <taxon>Bacteria</taxon>
        <taxon>Pseudomonadati</taxon>
        <taxon>Pseudomonadota</taxon>
        <taxon>Alphaproteobacteria</taxon>
        <taxon>Rhodospirillales</taxon>
        <taxon>Rhodospirillaceae</taxon>
        <taxon>Elstera</taxon>
    </lineage>
</organism>
<evidence type="ECO:0000313" key="1">
    <source>
        <dbReference type="EMBL" id="OYQ17519.1"/>
    </source>
</evidence>
<name>A0A255XKK9_9PROT</name>
<accession>A0A255XKK9</accession>
<dbReference type="SUPFAM" id="SSF69118">
    <property type="entry name" value="AhpD-like"/>
    <property type="match status" value="1"/>
</dbReference>
<proteinExistence type="predicted"/>
<sequence>MFVYHTKATAPEASQALIAQSEKTFGFFPKLHQIMAEAPPLYQAYTTTFGLFLAETTLSPLEQQIVMMTANYENRCHYCTAGHSLLMTLQKMPADIITALRDGKPLTDPRLESLRQFTRQLLLQRGHVGDTALAEFFAAGFSQRQALEILMGLAAKLLSNFTNALAHTELDDPVKPFAWVHPDER</sequence>
<dbReference type="PANTHER" id="PTHR35446">
    <property type="entry name" value="SI:CH211-175M2.5"/>
    <property type="match status" value="1"/>
</dbReference>
<dbReference type="Proteomes" id="UP000216361">
    <property type="component" value="Unassembled WGS sequence"/>
</dbReference>
<evidence type="ECO:0000313" key="2">
    <source>
        <dbReference type="Proteomes" id="UP000216361"/>
    </source>
</evidence>
<dbReference type="InterPro" id="IPR029032">
    <property type="entry name" value="AhpD-like"/>
</dbReference>
<dbReference type="AlphaFoldDB" id="A0A255XKK9"/>
<protein>
    <submittedName>
        <fullName evidence="1">Carboxymuconolactone decarboxylase</fullName>
    </submittedName>
</protein>
<keyword evidence="2" id="KW-1185">Reference proteome</keyword>
<dbReference type="EMBL" id="NOXS01000034">
    <property type="protein sequence ID" value="OYQ17519.1"/>
    <property type="molecule type" value="Genomic_DNA"/>
</dbReference>
<dbReference type="Gene3D" id="1.20.1290.10">
    <property type="entry name" value="AhpD-like"/>
    <property type="match status" value="1"/>
</dbReference>
<gene>
    <name evidence="1" type="ORF">CHR90_16380</name>
</gene>
<reference evidence="1 2" key="1">
    <citation type="submission" date="2017-07" db="EMBL/GenBank/DDBJ databases">
        <title>Elstera cyanobacteriorum sp. nov., a novel bacterium isolated from cyanobacterial aggregates in a eutrophic lake.</title>
        <authorList>
            <person name="Cai H."/>
        </authorList>
    </citation>
    <scope>NUCLEOTIDE SEQUENCE [LARGE SCALE GENOMIC DNA]</scope>
    <source>
        <strain evidence="1 2">TH019</strain>
    </source>
</reference>
<comment type="caution">
    <text evidence="1">The sequence shown here is derived from an EMBL/GenBank/DDBJ whole genome shotgun (WGS) entry which is preliminary data.</text>
</comment>
<dbReference type="PANTHER" id="PTHR35446:SF3">
    <property type="entry name" value="CMD DOMAIN-CONTAINING PROTEIN"/>
    <property type="match status" value="1"/>
</dbReference>
<dbReference type="OrthoDB" id="9808310at2"/>